<evidence type="ECO:0000313" key="4">
    <source>
        <dbReference type="Proteomes" id="UP001219525"/>
    </source>
</evidence>
<accession>A0AAD6V237</accession>
<keyword evidence="1" id="KW-0175">Coiled coil</keyword>
<evidence type="ECO:0000256" key="1">
    <source>
        <dbReference type="SAM" id="Coils"/>
    </source>
</evidence>
<evidence type="ECO:0000313" key="3">
    <source>
        <dbReference type="EMBL" id="KAJ7197665.1"/>
    </source>
</evidence>
<protein>
    <submittedName>
        <fullName evidence="3">Uncharacterized protein</fullName>
    </submittedName>
</protein>
<keyword evidence="4" id="KW-1185">Reference proteome</keyword>
<feature type="compositionally biased region" description="Low complexity" evidence="2">
    <location>
        <begin position="220"/>
        <end position="237"/>
    </location>
</feature>
<name>A0AAD6V237_9AGAR</name>
<dbReference type="Proteomes" id="UP001219525">
    <property type="component" value="Unassembled WGS sequence"/>
</dbReference>
<dbReference type="EMBL" id="JARJCW010000077">
    <property type="protein sequence ID" value="KAJ7197665.1"/>
    <property type="molecule type" value="Genomic_DNA"/>
</dbReference>
<feature type="region of interest" description="Disordered" evidence="2">
    <location>
        <begin position="217"/>
        <end position="286"/>
    </location>
</feature>
<evidence type="ECO:0000256" key="2">
    <source>
        <dbReference type="SAM" id="MobiDB-lite"/>
    </source>
</evidence>
<sequence length="583" mass="65691">MNPPITSHSFNLQKTVAIFELEGLVSELEARLEKNQQQFRKQEEIRRQQITALENELASSKEALATLSKEQRLIIKYVRRMNQEKQEWGAKEISLQSDIRLLQQRNMDLLQCKGAEHFRFQLPHSRAQVQDDGDIIMAAPDAVQSLFHSAAPPISNTISYSNSSPPHARTPLAAGPRCDPFIPASRQDLLLLPSQNTYCQSVSGQSSSQPDAIFHEHSKSLSTPTSSSATSRPKSPRCTPDIPQTPSEKFAGPTRTMNQKVKVQRRPEFRRPREKQNHKSTEEKDTTAQFRKFVQKVLGISQDDEAGQIKDVRTAAEAYAAGRGPAPLDVGDQDFSVHLDVPIQLQVAKHPWNIAVGKLVVKAYLTEHPYADQAFLQQQFKSRLLALARAKSKATRVARQPQLAIENALDARRSYNRIALWQARKNSVRATNVACRRELLHILNLLTSSSMSSDDEDTQDPYKTCVVVDKDWRNPDLVGILKWLDLNGRFWQQGNSDVSMGAVCHPRLRKPRGEAPISTGPVVSGLPVNFYNPLWYQSCDRAKLSAVAAVHLPTEIFTLPVNQEFTTDPNDRDNYWRPSKECI</sequence>
<gene>
    <name evidence="3" type="ORF">GGX14DRAFT_402581</name>
</gene>
<feature type="coiled-coil region" evidence="1">
    <location>
        <begin position="18"/>
        <end position="70"/>
    </location>
</feature>
<dbReference type="AlphaFoldDB" id="A0AAD6V237"/>
<reference evidence="3" key="1">
    <citation type="submission" date="2023-03" db="EMBL/GenBank/DDBJ databases">
        <title>Massive genome expansion in bonnet fungi (Mycena s.s.) driven by repeated elements and novel gene families across ecological guilds.</title>
        <authorList>
            <consortium name="Lawrence Berkeley National Laboratory"/>
            <person name="Harder C.B."/>
            <person name="Miyauchi S."/>
            <person name="Viragh M."/>
            <person name="Kuo A."/>
            <person name="Thoen E."/>
            <person name="Andreopoulos B."/>
            <person name="Lu D."/>
            <person name="Skrede I."/>
            <person name="Drula E."/>
            <person name="Henrissat B."/>
            <person name="Morin E."/>
            <person name="Kohler A."/>
            <person name="Barry K."/>
            <person name="LaButti K."/>
            <person name="Morin E."/>
            <person name="Salamov A."/>
            <person name="Lipzen A."/>
            <person name="Mereny Z."/>
            <person name="Hegedus B."/>
            <person name="Baldrian P."/>
            <person name="Stursova M."/>
            <person name="Weitz H."/>
            <person name="Taylor A."/>
            <person name="Grigoriev I.V."/>
            <person name="Nagy L.G."/>
            <person name="Martin F."/>
            <person name="Kauserud H."/>
        </authorList>
    </citation>
    <scope>NUCLEOTIDE SEQUENCE</scope>
    <source>
        <strain evidence="3">9144</strain>
    </source>
</reference>
<organism evidence="3 4">
    <name type="scientific">Mycena pura</name>
    <dbReference type="NCBI Taxonomy" id="153505"/>
    <lineage>
        <taxon>Eukaryota</taxon>
        <taxon>Fungi</taxon>
        <taxon>Dikarya</taxon>
        <taxon>Basidiomycota</taxon>
        <taxon>Agaricomycotina</taxon>
        <taxon>Agaricomycetes</taxon>
        <taxon>Agaricomycetidae</taxon>
        <taxon>Agaricales</taxon>
        <taxon>Marasmiineae</taxon>
        <taxon>Mycenaceae</taxon>
        <taxon>Mycena</taxon>
    </lineage>
</organism>
<feature type="compositionally biased region" description="Basic and acidic residues" evidence="2">
    <location>
        <begin position="265"/>
        <end position="286"/>
    </location>
</feature>
<comment type="caution">
    <text evidence="3">The sequence shown here is derived from an EMBL/GenBank/DDBJ whole genome shotgun (WGS) entry which is preliminary data.</text>
</comment>
<proteinExistence type="predicted"/>